<protein>
    <recommendedName>
        <fullName evidence="1">Rhodanese domain-containing protein</fullName>
    </recommendedName>
</protein>
<dbReference type="InterPro" id="IPR043186">
    <property type="entry name" value="Str14"/>
</dbReference>
<dbReference type="PANTHER" id="PTHR44920:SF2">
    <property type="entry name" value="RHODANESE DOMAIN-CONTAINING PROTEIN"/>
    <property type="match status" value="1"/>
</dbReference>
<dbReference type="AlphaFoldDB" id="A0AAW1RN11"/>
<dbReference type="SUPFAM" id="SSF52821">
    <property type="entry name" value="Rhodanese/Cell cycle control phosphatase"/>
    <property type="match status" value="1"/>
</dbReference>
<gene>
    <name evidence="2" type="ORF">WJX81_005156</name>
</gene>
<dbReference type="InterPro" id="IPR036873">
    <property type="entry name" value="Rhodanese-like_dom_sf"/>
</dbReference>
<sequence length="191" mass="20546">MGLADVRLPRWEDIHRVLTVDENLQSVSPEQAAELVESGDFVLIDVRPQADYDKAHPAGAVNVPLFQRVNFRKPSFAGYLRAAALMANGVTPVEQNPDFVAQLAGAGPRVILACEAGGVLDPSSSFPFGKESRSLKAAFKAIRGGVVEEVLHLQGGVYGWFKADLPFVGPSTVSPTGNHIDHANIWAFTAR</sequence>
<accession>A0AAW1RN11</accession>
<evidence type="ECO:0000259" key="1">
    <source>
        <dbReference type="PROSITE" id="PS50206"/>
    </source>
</evidence>
<evidence type="ECO:0000313" key="2">
    <source>
        <dbReference type="EMBL" id="KAK9835199.1"/>
    </source>
</evidence>
<dbReference type="Proteomes" id="UP001445335">
    <property type="component" value="Unassembled WGS sequence"/>
</dbReference>
<dbReference type="EMBL" id="JALJOU010000029">
    <property type="protein sequence ID" value="KAK9835199.1"/>
    <property type="molecule type" value="Genomic_DNA"/>
</dbReference>
<name>A0AAW1RN11_9CHLO</name>
<organism evidence="2 3">
    <name type="scientific">Elliptochloris bilobata</name>
    <dbReference type="NCBI Taxonomy" id="381761"/>
    <lineage>
        <taxon>Eukaryota</taxon>
        <taxon>Viridiplantae</taxon>
        <taxon>Chlorophyta</taxon>
        <taxon>core chlorophytes</taxon>
        <taxon>Trebouxiophyceae</taxon>
        <taxon>Trebouxiophyceae incertae sedis</taxon>
        <taxon>Elliptochloris clade</taxon>
        <taxon>Elliptochloris</taxon>
    </lineage>
</organism>
<dbReference type="CDD" id="cd00158">
    <property type="entry name" value="RHOD"/>
    <property type="match status" value="1"/>
</dbReference>
<evidence type="ECO:0000313" key="3">
    <source>
        <dbReference type="Proteomes" id="UP001445335"/>
    </source>
</evidence>
<dbReference type="GO" id="GO:0009507">
    <property type="term" value="C:chloroplast"/>
    <property type="evidence" value="ECO:0007669"/>
    <property type="project" value="TreeGrafter"/>
</dbReference>
<dbReference type="PANTHER" id="PTHR44920">
    <property type="entry name" value="RHODANESE-LIKE DOMAIN-CONTAINING PROTEIN 14, CHLOROPLASTIC-RELATED"/>
    <property type="match status" value="1"/>
</dbReference>
<proteinExistence type="predicted"/>
<keyword evidence="3" id="KW-1185">Reference proteome</keyword>
<dbReference type="Pfam" id="PF00581">
    <property type="entry name" value="Rhodanese"/>
    <property type="match status" value="1"/>
</dbReference>
<dbReference type="InterPro" id="IPR001763">
    <property type="entry name" value="Rhodanese-like_dom"/>
</dbReference>
<feature type="domain" description="Rhodanese" evidence="1">
    <location>
        <begin position="37"/>
        <end position="169"/>
    </location>
</feature>
<reference evidence="2 3" key="1">
    <citation type="journal article" date="2024" name="Nat. Commun.">
        <title>Phylogenomics reveals the evolutionary origins of lichenization in chlorophyte algae.</title>
        <authorList>
            <person name="Puginier C."/>
            <person name="Libourel C."/>
            <person name="Otte J."/>
            <person name="Skaloud P."/>
            <person name="Haon M."/>
            <person name="Grisel S."/>
            <person name="Petersen M."/>
            <person name="Berrin J.G."/>
            <person name="Delaux P.M."/>
            <person name="Dal Grande F."/>
            <person name="Keller J."/>
        </authorList>
    </citation>
    <scope>NUCLEOTIDE SEQUENCE [LARGE SCALE GENOMIC DNA]</scope>
    <source>
        <strain evidence="2 3">SAG 245.80</strain>
    </source>
</reference>
<dbReference type="Gene3D" id="3.40.250.10">
    <property type="entry name" value="Rhodanese-like domain"/>
    <property type="match status" value="1"/>
</dbReference>
<dbReference type="SMART" id="SM00450">
    <property type="entry name" value="RHOD"/>
    <property type="match status" value="1"/>
</dbReference>
<comment type="caution">
    <text evidence="2">The sequence shown here is derived from an EMBL/GenBank/DDBJ whole genome shotgun (WGS) entry which is preliminary data.</text>
</comment>
<dbReference type="PROSITE" id="PS50206">
    <property type="entry name" value="RHODANESE_3"/>
    <property type="match status" value="1"/>
</dbReference>